<dbReference type="GO" id="GO:0006355">
    <property type="term" value="P:regulation of DNA-templated transcription"/>
    <property type="evidence" value="ECO:0007669"/>
    <property type="project" value="TreeGrafter"/>
</dbReference>
<feature type="region of interest" description="Disordered" evidence="2">
    <location>
        <begin position="836"/>
        <end position="1039"/>
    </location>
</feature>
<evidence type="ECO:0000313" key="5">
    <source>
        <dbReference type="Proteomes" id="UP000054549"/>
    </source>
</evidence>
<dbReference type="SUPFAM" id="SSF82199">
    <property type="entry name" value="SET domain"/>
    <property type="match status" value="1"/>
</dbReference>
<dbReference type="InterPro" id="IPR001214">
    <property type="entry name" value="SET_dom"/>
</dbReference>
<dbReference type="EMBL" id="KN818309">
    <property type="protein sequence ID" value="KIL59822.1"/>
    <property type="molecule type" value="Genomic_DNA"/>
</dbReference>
<protein>
    <recommendedName>
        <fullName evidence="3">SET domain-containing protein</fullName>
    </recommendedName>
</protein>
<dbReference type="GO" id="GO:0034967">
    <property type="term" value="C:Set3 complex"/>
    <property type="evidence" value="ECO:0007669"/>
    <property type="project" value="TreeGrafter"/>
</dbReference>
<reference evidence="4 5" key="1">
    <citation type="submission" date="2014-04" db="EMBL/GenBank/DDBJ databases">
        <title>Evolutionary Origins and Diversification of the Mycorrhizal Mutualists.</title>
        <authorList>
            <consortium name="DOE Joint Genome Institute"/>
            <consortium name="Mycorrhizal Genomics Consortium"/>
            <person name="Kohler A."/>
            <person name="Kuo A."/>
            <person name="Nagy L.G."/>
            <person name="Floudas D."/>
            <person name="Copeland A."/>
            <person name="Barry K.W."/>
            <person name="Cichocki N."/>
            <person name="Veneault-Fourrey C."/>
            <person name="LaButti K."/>
            <person name="Lindquist E.A."/>
            <person name="Lipzen A."/>
            <person name="Lundell T."/>
            <person name="Morin E."/>
            <person name="Murat C."/>
            <person name="Riley R."/>
            <person name="Ohm R."/>
            <person name="Sun H."/>
            <person name="Tunlid A."/>
            <person name="Henrissat B."/>
            <person name="Grigoriev I.V."/>
            <person name="Hibbett D.S."/>
            <person name="Martin F."/>
        </authorList>
    </citation>
    <scope>NUCLEOTIDE SEQUENCE [LARGE SCALE GENOMIC DNA]</scope>
    <source>
        <strain evidence="4 5">Koide BX008</strain>
    </source>
</reference>
<dbReference type="Gene3D" id="2.170.270.10">
    <property type="entry name" value="SET domain"/>
    <property type="match status" value="1"/>
</dbReference>
<dbReference type="PANTHER" id="PTHR46462">
    <property type="entry name" value="UPSET, ISOFORM A"/>
    <property type="match status" value="1"/>
</dbReference>
<sequence>MEGEVPEEFRCWECVPRPVDKERAVKLQKAKLGQVGEQTELDRAKRRASPGIERKPRRASTAATVAAATTPVAEHSRRKRRASIYDESCLPIDVEEPWSLSYVHIPRDIIPHDDTREKLSRQAHHWRGITALDDQPSKTALQPLPSSSFSNPALSLCTNPSVRPPSYVVHTSASIPSEHLIAPYKSTITPSSSYLSDPLNSYAHLGMPKPFVHLFGHPLDLALDSRITGNSARFVRSGCRPNAVLRPFLCPGPNKPPETLSFGIFALKDLKANEEVVLGWEWDDGHVVHNLPALIENTHVFPGASPDDIQSPEKLHHIRNQMSNILHALSSTFTTCACGARAKNCAITQMAAFVDGEIAQSVGKRHDLGPLVGARRGFRTREREPFSGGLTGVELCDEVDDSSEDSRTNNLSVPHLVLSPASHDDQTTLRVQGSPPSMNDTPTQHMFKDPGTALQEPVTKTTRTSLSPMCYESLSLDEPVPMFVDQVPCEDKMPPKMRKKWIQREASARYSESQSEAAVCGSEKGVGSEVRVENEMDVDGPQSMPPPRIPFSAVLSGTSPSTSFAQLSLVSPIIPNAPNPPVSFSSLAPLNQASPSAVRESSPSTACIDQSIASPHSKLPPAPEVDIDTEPSSEPPPEKQTPSLPESPQTAQTPASPPSSHAVPIEETASGESDDLPTTMDVPPSPLPALQEEANEEVSPLPPAIAESQTSSEAVPIEQYDLSPSAAEMPHATQKVKLSLKDFAMRKRKQREEEQARNPIVASGTQSNGEIFDVQLPAPTGEVQMGSSEADGAQVEEEEEDMSREGPELQSEDGHDVRAEAGGIQCNVIQSDHQQLPTMPTDIRPGTSSPHPTTYTRQAKQELIDPPLRPVLDSTYPLPQNEFEVRLTNSLPPRRQSSHEDGEISNGNDYALSSQPRGFAEPLSPANFPRSHTPPTQPRSFNASPHTDTRSPSPCNPSMASTSISRRPSLPPYRAGLHAYSPGPGPVGTQSGTITPSSSGRPLPSGPRALRTANLPINNSYRSYSGSQYVPRGPSADRDRLEWERERTWQRTRARGPGWGR</sequence>
<evidence type="ECO:0000256" key="1">
    <source>
        <dbReference type="ARBA" id="ARBA00022853"/>
    </source>
</evidence>
<dbReference type="InterPro" id="IPR046341">
    <property type="entry name" value="SET_dom_sf"/>
</dbReference>
<feature type="compositionally biased region" description="Low complexity" evidence="2">
    <location>
        <begin position="996"/>
        <end position="1008"/>
    </location>
</feature>
<feature type="compositionally biased region" description="Polar residues" evidence="2">
    <location>
        <begin position="1015"/>
        <end position="1028"/>
    </location>
</feature>
<dbReference type="Proteomes" id="UP000054549">
    <property type="component" value="Unassembled WGS sequence"/>
</dbReference>
<dbReference type="AlphaFoldDB" id="A0A0C2WEK0"/>
<feature type="compositionally biased region" description="Polar residues" evidence="2">
    <location>
        <begin position="938"/>
        <end position="966"/>
    </location>
</feature>
<dbReference type="GO" id="GO:0070210">
    <property type="term" value="C:Rpd3L-Expanded complex"/>
    <property type="evidence" value="ECO:0007669"/>
    <property type="project" value="TreeGrafter"/>
</dbReference>
<dbReference type="OrthoDB" id="79252at2759"/>
<name>A0A0C2WEK0_AMAMK</name>
<feature type="region of interest" description="Disordered" evidence="2">
    <location>
        <begin position="398"/>
        <end position="439"/>
    </location>
</feature>
<dbReference type="SMART" id="SM00317">
    <property type="entry name" value="SET"/>
    <property type="match status" value="1"/>
</dbReference>
<dbReference type="InParanoid" id="A0A0C2WEK0"/>
<feature type="region of interest" description="Disordered" evidence="2">
    <location>
        <begin position="32"/>
        <end position="66"/>
    </location>
</feature>
<feature type="region of interest" description="Disordered" evidence="2">
    <location>
        <begin position="595"/>
        <end position="813"/>
    </location>
</feature>
<proteinExistence type="predicted"/>
<dbReference type="GO" id="GO:0006325">
    <property type="term" value="P:chromatin organization"/>
    <property type="evidence" value="ECO:0007669"/>
    <property type="project" value="UniProtKB-KW"/>
</dbReference>
<feature type="domain" description="SET" evidence="3">
    <location>
        <begin position="154"/>
        <end position="287"/>
    </location>
</feature>
<feature type="compositionally biased region" description="Basic and acidic residues" evidence="2">
    <location>
        <begin position="803"/>
        <end position="813"/>
    </location>
</feature>
<organism evidence="4 5">
    <name type="scientific">Amanita muscaria (strain Koide BX008)</name>
    <dbReference type="NCBI Taxonomy" id="946122"/>
    <lineage>
        <taxon>Eukaryota</taxon>
        <taxon>Fungi</taxon>
        <taxon>Dikarya</taxon>
        <taxon>Basidiomycota</taxon>
        <taxon>Agaricomycotina</taxon>
        <taxon>Agaricomycetes</taxon>
        <taxon>Agaricomycetidae</taxon>
        <taxon>Agaricales</taxon>
        <taxon>Pluteineae</taxon>
        <taxon>Amanitaceae</taxon>
        <taxon>Amanita</taxon>
    </lineage>
</organism>
<evidence type="ECO:0000313" key="4">
    <source>
        <dbReference type="EMBL" id="KIL59822.1"/>
    </source>
</evidence>
<feature type="compositionally biased region" description="Basic and acidic residues" evidence="2">
    <location>
        <begin position="739"/>
        <end position="756"/>
    </location>
</feature>
<feature type="compositionally biased region" description="Polar residues" evidence="2">
    <location>
        <begin position="846"/>
        <end position="858"/>
    </location>
</feature>
<dbReference type="HOGENOM" id="CLU_006645_0_0_1"/>
<gene>
    <name evidence="4" type="ORF">M378DRAFT_168826</name>
</gene>
<feature type="compositionally biased region" description="Polar residues" evidence="2">
    <location>
        <begin position="640"/>
        <end position="654"/>
    </location>
</feature>
<dbReference type="PANTHER" id="PTHR46462:SF3">
    <property type="entry name" value="UPSET, ISOFORM A"/>
    <property type="match status" value="1"/>
</dbReference>
<evidence type="ECO:0000256" key="2">
    <source>
        <dbReference type="SAM" id="MobiDB-lite"/>
    </source>
</evidence>
<evidence type="ECO:0000259" key="3">
    <source>
        <dbReference type="SMART" id="SM00317"/>
    </source>
</evidence>
<feature type="compositionally biased region" description="Polar residues" evidence="2">
    <location>
        <begin position="428"/>
        <end position="439"/>
    </location>
</feature>
<dbReference type="STRING" id="946122.A0A0C2WEK0"/>
<feature type="compositionally biased region" description="Polar residues" evidence="2">
    <location>
        <begin position="595"/>
        <end position="614"/>
    </location>
</feature>
<accession>A0A0C2WEK0</accession>
<keyword evidence="1" id="KW-0156">Chromatin regulator</keyword>
<feature type="compositionally biased region" description="Polar residues" evidence="2">
    <location>
        <begin position="905"/>
        <end position="916"/>
    </location>
</feature>
<keyword evidence="5" id="KW-1185">Reference proteome</keyword>